<evidence type="ECO:0000256" key="1">
    <source>
        <dbReference type="SAM" id="MobiDB-lite"/>
    </source>
</evidence>
<evidence type="ECO:0000313" key="2">
    <source>
        <dbReference type="EMBL" id="MCO6051370.1"/>
    </source>
</evidence>
<proteinExistence type="predicted"/>
<evidence type="ECO:0000313" key="3">
    <source>
        <dbReference type="Proteomes" id="UP001205906"/>
    </source>
</evidence>
<dbReference type="EMBL" id="JAMXQS010000008">
    <property type="protein sequence ID" value="MCO6051370.1"/>
    <property type="molecule type" value="Genomic_DNA"/>
</dbReference>
<dbReference type="Proteomes" id="UP001205906">
    <property type="component" value="Unassembled WGS sequence"/>
</dbReference>
<accession>A0ABT1C995</accession>
<name>A0ABT1C995_9HYPH</name>
<sequence>MTSVSTPQAAISRYMEARCRSQWPISIAEAVKIVRENLSDLDLHDDDLAEMVCIAAVQTGHAVSFDADLLRNPIGGRIGPSDRTEAAGSERAESGGNH</sequence>
<gene>
    <name evidence="2" type="ORF">NGM99_16420</name>
</gene>
<evidence type="ECO:0008006" key="4">
    <source>
        <dbReference type="Google" id="ProtNLM"/>
    </source>
</evidence>
<dbReference type="RefSeq" id="WP_252820890.1">
    <property type="nucleotide sequence ID" value="NZ_JAMXQS010000008.1"/>
</dbReference>
<keyword evidence="3" id="KW-1185">Reference proteome</keyword>
<feature type="compositionally biased region" description="Basic and acidic residues" evidence="1">
    <location>
        <begin position="80"/>
        <end position="98"/>
    </location>
</feature>
<feature type="region of interest" description="Disordered" evidence="1">
    <location>
        <begin position="74"/>
        <end position="98"/>
    </location>
</feature>
<comment type="caution">
    <text evidence="2">The sequence shown here is derived from an EMBL/GenBank/DDBJ whole genome shotgun (WGS) entry which is preliminary data.</text>
</comment>
<organism evidence="2 3">
    <name type="scientific">Mesorhizobium liriopis</name>
    <dbReference type="NCBI Taxonomy" id="2953882"/>
    <lineage>
        <taxon>Bacteria</taxon>
        <taxon>Pseudomonadati</taxon>
        <taxon>Pseudomonadota</taxon>
        <taxon>Alphaproteobacteria</taxon>
        <taxon>Hyphomicrobiales</taxon>
        <taxon>Phyllobacteriaceae</taxon>
        <taxon>Mesorhizobium</taxon>
    </lineage>
</organism>
<reference evidence="2 3" key="1">
    <citation type="submission" date="2022-06" db="EMBL/GenBank/DDBJ databases">
        <title>Mesorhizobium sp. strain RP14 Genome sequencing and assembly.</title>
        <authorList>
            <person name="Kim I."/>
        </authorList>
    </citation>
    <scope>NUCLEOTIDE SEQUENCE [LARGE SCALE GENOMIC DNA]</scope>
    <source>
        <strain evidence="3">RP14(2022)</strain>
    </source>
</reference>
<protein>
    <recommendedName>
        <fullName evidence="4">PIN domain-containing protein</fullName>
    </recommendedName>
</protein>